<dbReference type="Proteomes" id="UP000009100">
    <property type="component" value="Chromosome 1"/>
</dbReference>
<dbReference type="eggNOG" id="ENOG5030CCB">
    <property type="taxonomic scope" value="Bacteria"/>
</dbReference>
<dbReference type="AlphaFoldDB" id="B7VPX1"/>
<reference evidence="1 2" key="1">
    <citation type="submission" date="2009-02" db="EMBL/GenBank/DDBJ databases">
        <title>Vibrio splendidus str. LGP32 complete genome.</title>
        <authorList>
            <person name="Mazel D."/>
            <person name="Le Roux F."/>
        </authorList>
    </citation>
    <scope>NUCLEOTIDE SEQUENCE [LARGE SCALE GENOMIC DNA]</scope>
    <source>
        <strain evidence="1 2">LGP32</strain>
    </source>
</reference>
<evidence type="ECO:0000313" key="1">
    <source>
        <dbReference type="EMBL" id="CAV19071.1"/>
    </source>
</evidence>
<dbReference type="EMBL" id="FM954972">
    <property type="protein sequence ID" value="CAV19071.1"/>
    <property type="molecule type" value="Genomic_DNA"/>
</dbReference>
<sequence length="165" mass="19706">MFMAQCFRFGWWRCSPLNWALCSRRKLRMADIRVFINQGRYDHDSKRLFVIRENAINTGSLGIQDAAEQRIKKCYPKLYQRKIGQLFRRQRDPKFKCYCNKPQTLDDVCKDIIKNTVPYHALSCDACWQEDLSTTWGYYGYISKVISKDVWQKLCDDRAYAKFVE</sequence>
<proteinExistence type="predicted"/>
<dbReference type="KEGG" id="vsp:VS_1888"/>
<evidence type="ECO:0000313" key="2">
    <source>
        <dbReference type="Proteomes" id="UP000009100"/>
    </source>
</evidence>
<gene>
    <name evidence="1" type="ordered locus">VS_1888</name>
</gene>
<organism evidence="1 2">
    <name type="scientific">Vibrio atlanticus (strain LGP32)</name>
    <name type="common">Vibrio splendidus (strain Mel32)</name>
    <dbReference type="NCBI Taxonomy" id="575788"/>
    <lineage>
        <taxon>Bacteria</taxon>
        <taxon>Pseudomonadati</taxon>
        <taxon>Pseudomonadota</taxon>
        <taxon>Gammaproteobacteria</taxon>
        <taxon>Vibrionales</taxon>
        <taxon>Vibrionaceae</taxon>
        <taxon>Vibrio</taxon>
    </lineage>
</organism>
<dbReference type="STRING" id="575788.VS_1888"/>
<dbReference type="HOGENOM" id="CLU_1610098_0_0_6"/>
<accession>B7VPX1</accession>
<protein>
    <submittedName>
        <fullName evidence="1">Uncharacterized protein</fullName>
    </submittedName>
</protein>
<name>B7VPX1_VIBA3</name>